<dbReference type="InterPro" id="IPR029062">
    <property type="entry name" value="Class_I_gatase-like"/>
</dbReference>
<dbReference type="PANTHER" id="PTHR43235:SF1">
    <property type="entry name" value="GLUTAMINE AMIDOTRANSFERASE PB2B2.05-RELATED"/>
    <property type="match status" value="1"/>
</dbReference>
<comment type="caution">
    <text evidence="1">The sequence shown here is derived from an EMBL/GenBank/DDBJ whole genome shotgun (WGS) entry which is preliminary data.</text>
</comment>
<dbReference type="GO" id="GO:0016787">
    <property type="term" value="F:hydrolase activity"/>
    <property type="evidence" value="ECO:0007669"/>
    <property type="project" value="UniProtKB-KW"/>
</dbReference>
<sequence>MSDSRPTIGVTGEDGHIATAWWFIRWALRRAGANAIRLTPGRGVIPTHLDGIVISGGDDIDQSLYLPVNDEKAPVNPARDRFEVMALEKLLPRNLPVLGICRGAQLLNVVLGGSLHPELSSLRKLTSNKRVLLPRKVLKVEPASQLQEILGTDECHINSLHHQAIDRLGDGMTISGRDLDGIVQAVENPEHPFRLGVQWHPEYLPQLSQQGALFRRLVKVASA</sequence>
<organism evidence="1 2">
    <name type="scientific">Spongiibacter thalassae</name>
    <dbReference type="NCBI Taxonomy" id="2721624"/>
    <lineage>
        <taxon>Bacteria</taxon>
        <taxon>Pseudomonadati</taxon>
        <taxon>Pseudomonadota</taxon>
        <taxon>Gammaproteobacteria</taxon>
        <taxon>Cellvibrionales</taxon>
        <taxon>Spongiibacteraceae</taxon>
        <taxon>Spongiibacter</taxon>
    </lineage>
</organism>
<dbReference type="SUPFAM" id="SSF52317">
    <property type="entry name" value="Class I glutamine amidotransferase-like"/>
    <property type="match status" value="1"/>
</dbReference>
<dbReference type="Pfam" id="PF07722">
    <property type="entry name" value="Peptidase_C26"/>
    <property type="match status" value="1"/>
</dbReference>
<gene>
    <name evidence="1" type="ORF">HCU74_09130</name>
</gene>
<dbReference type="CDD" id="cd01745">
    <property type="entry name" value="GATase1_2"/>
    <property type="match status" value="1"/>
</dbReference>
<dbReference type="Proteomes" id="UP000765845">
    <property type="component" value="Unassembled WGS sequence"/>
</dbReference>
<accession>A0ABX1GF61</accession>
<dbReference type="InterPro" id="IPR011697">
    <property type="entry name" value="Peptidase_C26"/>
</dbReference>
<dbReference type="PANTHER" id="PTHR43235">
    <property type="entry name" value="GLUTAMINE AMIDOTRANSFERASE PB2B2.05-RELATED"/>
    <property type="match status" value="1"/>
</dbReference>
<evidence type="ECO:0000313" key="1">
    <source>
        <dbReference type="EMBL" id="NKI17580.1"/>
    </source>
</evidence>
<name>A0ABX1GF61_9GAMM</name>
<dbReference type="InterPro" id="IPR044668">
    <property type="entry name" value="PuuD-like"/>
</dbReference>
<dbReference type="EMBL" id="JAAWWK010000003">
    <property type="protein sequence ID" value="NKI17580.1"/>
    <property type="molecule type" value="Genomic_DNA"/>
</dbReference>
<protein>
    <submittedName>
        <fullName evidence="1">Gamma-glutamyl-gamma-aminobutyrate hydrolase family protein</fullName>
    </submittedName>
</protein>
<keyword evidence="2" id="KW-1185">Reference proteome</keyword>
<evidence type="ECO:0000313" key="2">
    <source>
        <dbReference type="Proteomes" id="UP000765845"/>
    </source>
</evidence>
<dbReference type="Gene3D" id="3.40.50.880">
    <property type="match status" value="1"/>
</dbReference>
<keyword evidence="1" id="KW-0378">Hydrolase</keyword>
<reference evidence="1 2" key="1">
    <citation type="submission" date="2020-04" db="EMBL/GenBank/DDBJ databases">
        <authorList>
            <person name="Yoon J."/>
        </authorList>
    </citation>
    <scope>NUCLEOTIDE SEQUENCE [LARGE SCALE GENOMIC DNA]</scope>
    <source>
        <strain evidence="1 2">KMU-166</strain>
    </source>
</reference>
<dbReference type="PROSITE" id="PS51273">
    <property type="entry name" value="GATASE_TYPE_1"/>
    <property type="match status" value="1"/>
</dbReference>
<proteinExistence type="predicted"/>